<dbReference type="OrthoDB" id="10065625at2759"/>
<reference evidence="2 3" key="1">
    <citation type="journal article" date="2019" name="Commun. Biol.">
        <title>The bagworm genome reveals a unique fibroin gene that provides high tensile strength.</title>
        <authorList>
            <person name="Kono N."/>
            <person name="Nakamura H."/>
            <person name="Ohtoshi R."/>
            <person name="Tomita M."/>
            <person name="Numata K."/>
            <person name="Arakawa K."/>
        </authorList>
    </citation>
    <scope>NUCLEOTIDE SEQUENCE [LARGE SCALE GENOMIC DNA]</scope>
</reference>
<evidence type="ECO:0000256" key="1">
    <source>
        <dbReference type="SAM" id="MobiDB-lite"/>
    </source>
</evidence>
<evidence type="ECO:0000313" key="3">
    <source>
        <dbReference type="Proteomes" id="UP000299102"/>
    </source>
</evidence>
<accession>A0A4C1W3X3</accession>
<dbReference type="AlphaFoldDB" id="A0A4C1W3X3"/>
<proteinExistence type="predicted"/>
<comment type="caution">
    <text evidence="2">The sequence shown here is derived from an EMBL/GenBank/DDBJ whole genome shotgun (WGS) entry which is preliminary data.</text>
</comment>
<organism evidence="2 3">
    <name type="scientific">Eumeta variegata</name>
    <name type="common">Bagworm moth</name>
    <name type="synonym">Eumeta japonica</name>
    <dbReference type="NCBI Taxonomy" id="151549"/>
    <lineage>
        <taxon>Eukaryota</taxon>
        <taxon>Metazoa</taxon>
        <taxon>Ecdysozoa</taxon>
        <taxon>Arthropoda</taxon>
        <taxon>Hexapoda</taxon>
        <taxon>Insecta</taxon>
        <taxon>Pterygota</taxon>
        <taxon>Neoptera</taxon>
        <taxon>Endopterygota</taxon>
        <taxon>Lepidoptera</taxon>
        <taxon>Glossata</taxon>
        <taxon>Ditrysia</taxon>
        <taxon>Tineoidea</taxon>
        <taxon>Psychidae</taxon>
        <taxon>Oiketicinae</taxon>
        <taxon>Eumeta</taxon>
    </lineage>
</organism>
<dbReference type="Proteomes" id="UP000299102">
    <property type="component" value="Unassembled WGS sequence"/>
</dbReference>
<sequence>MLLLYTDNSTDLVSSRRADLVVKKLQRVFDLLPDWLDKWRVAVNVTKTVALLTGQQRIMPPKLRLREQGVKWQTRVRYLRVQIDRNMRMVAQVEHVIHQNGAARTCCTQFFECTYRSEPKLSCTRATSVLGSLTQRQHSKHCAPQHRGRGSELSRTSLYG</sequence>
<keyword evidence="3" id="KW-1185">Reference proteome</keyword>
<evidence type="ECO:0008006" key="4">
    <source>
        <dbReference type="Google" id="ProtNLM"/>
    </source>
</evidence>
<feature type="compositionally biased region" description="Basic residues" evidence="1">
    <location>
        <begin position="137"/>
        <end position="148"/>
    </location>
</feature>
<name>A0A4C1W3X3_EUMVA</name>
<protein>
    <recommendedName>
        <fullName evidence="4">RNA-directed DNA polymerase from mobile element jockey</fullName>
    </recommendedName>
</protein>
<gene>
    <name evidence="2" type="ORF">EVAR_86621_1</name>
</gene>
<feature type="region of interest" description="Disordered" evidence="1">
    <location>
        <begin position="137"/>
        <end position="160"/>
    </location>
</feature>
<dbReference type="EMBL" id="BGZK01000458">
    <property type="protein sequence ID" value="GBP44805.1"/>
    <property type="molecule type" value="Genomic_DNA"/>
</dbReference>
<evidence type="ECO:0000313" key="2">
    <source>
        <dbReference type="EMBL" id="GBP44805.1"/>
    </source>
</evidence>